<feature type="non-terminal residue" evidence="1">
    <location>
        <position position="1"/>
    </location>
</feature>
<protein>
    <submittedName>
        <fullName evidence="1">Uncharacterized protein</fullName>
    </submittedName>
</protein>
<keyword evidence="2" id="KW-1185">Reference proteome</keyword>
<dbReference type="EMBL" id="JAOL01000123">
    <property type="protein sequence ID" value="EUA89310.1"/>
    <property type="molecule type" value="Genomic_DNA"/>
</dbReference>
<dbReference type="Proteomes" id="UP000020681">
    <property type="component" value="Unassembled WGS sequence"/>
</dbReference>
<reference evidence="1 2" key="1">
    <citation type="submission" date="2014-01" db="EMBL/GenBank/DDBJ databases">
        <authorList>
            <person name="Dobos K."/>
            <person name="Lenaerts A."/>
            <person name="Ordway D."/>
            <person name="DeGroote M.A."/>
            <person name="Parker T."/>
            <person name="Sizemore C."/>
            <person name="Tallon L.J."/>
            <person name="Sadzewicz L.K."/>
            <person name="Sengamalay N."/>
            <person name="Fraser C.M."/>
            <person name="Hine E."/>
            <person name="Shefchek K.A."/>
            <person name="Das S.P."/>
            <person name="Tettelin H."/>
        </authorList>
    </citation>
    <scope>NUCLEOTIDE SEQUENCE [LARGE SCALE GENOMIC DNA]</scope>
    <source>
        <strain evidence="1 2">Harvey</strain>
    </source>
</reference>
<proteinExistence type="predicted"/>
<evidence type="ECO:0000313" key="2">
    <source>
        <dbReference type="Proteomes" id="UP000020681"/>
    </source>
</evidence>
<comment type="caution">
    <text evidence="1">The sequence shown here is derived from an EMBL/GenBank/DDBJ whole genome shotgun (WGS) entry which is preliminary data.</text>
</comment>
<name>A0ABP3AHM0_MYCUL</name>
<gene>
    <name evidence="1" type="ORF">I551_4226</name>
</gene>
<organism evidence="1 2">
    <name type="scientific">Mycobacterium ulcerans str. Harvey</name>
    <dbReference type="NCBI Taxonomy" id="1299332"/>
    <lineage>
        <taxon>Bacteria</taxon>
        <taxon>Bacillati</taxon>
        <taxon>Actinomycetota</taxon>
        <taxon>Actinomycetes</taxon>
        <taxon>Mycobacteriales</taxon>
        <taxon>Mycobacteriaceae</taxon>
        <taxon>Mycobacterium</taxon>
        <taxon>Mycobacterium ulcerans group</taxon>
    </lineage>
</organism>
<sequence length="40" mass="4478">RVDRSRIDLGPVVGMARLGERRDLFESGHKYSPQFSGSSN</sequence>
<accession>A0ABP3AHM0</accession>
<evidence type="ECO:0000313" key="1">
    <source>
        <dbReference type="EMBL" id="EUA89310.1"/>
    </source>
</evidence>